<dbReference type="EMBL" id="HBGO01004516">
    <property type="protein sequence ID" value="CAD9323731.1"/>
    <property type="molecule type" value="Transcribed_RNA"/>
</dbReference>
<comment type="similarity">
    <text evidence="1">Belongs to the V-ATPase E subunit family.</text>
</comment>
<dbReference type="InterPro" id="IPR002842">
    <property type="entry name" value="ATPase_V1_Esu"/>
</dbReference>
<dbReference type="AlphaFoldDB" id="A0A7S1YZ44"/>
<evidence type="ECO:0000313" key="4">
    <source>
        <dbReference type="EMBL" id="CAD9323731.1"/>
    </source>
</evidence>
<dbReference type="Gene3D" id="6.10.250.1620">
    <property type="match status" value="1"/>
</dbReference>
<keyword evidence="3" id="KW-0406">Ion transport</keyword>
<evidence type="ECO:0000256" key="2">
    <source>
        <dbReference type="ARBA" id="ARBA00022448"/>
    </source>
</evidence>
<gene>
    <name evidence="4" type="ORF">OSIN01602_LOCUS2515</name>
</gene>
<dbReference type="GO" id="GO:0033178">
    <property type="term" value="C:proton-transporting two-sector ATPase complex, catalytic domain"/>
    <property type="evidence" value="ECO:0007669"/>
    <property type="project" value="InterPro"/>
</dbReference>
<dbReference type="Gene3D" id="3.30.2320.30">
    <property type="entry name" value="ATP synthase, E subunit, C-terminal"/>
    <property type="match status" value="1"/>
</dbReference>
<dbReference type="SUPFAM" id="SSF160527">
    <property type="entry name" value="V-type ATPase subunit E-like"/>
    <property type="match status" value="1"/>
</dbReference>
<evidence type="ECO:0008006" key="5">
    <source>
        <dbReference type="Google" id="ProtNLM"/>
    </source>
</evidence>
<reference evidence="4" key="1">
    <citation type="submission" date="2021-01" db="EMBL/GenBank/DDBJ databases">
        <authorList>
            <person name="Corre E."/>
            <person name="Pelletier E."/>
            <person name="Niang G."/>
            <person name="Scheremetjew M."/>
            <person name="Finn R."/>
            <person name="Kale V."/>
            <person name="Holt S."/>
            <person name="Cochrane G."/>
            <person name="Meng A."/>
            <person name="Brown T."/>
            <person name="Cohen L."/>
        </authorList>
    </citation>
    <scope>NUCLEOTIDE SEQUENCE</scope>
    <source>
        <strain evidence="4">Grunow 1884</strain>
    </source>
</reference>
<name>A0A7S1YZ44_TRICV</name>
<organism evidence="4">
    <name type="scientific">Trieres chinensis</name>
    <name type="common">Marine centric diatom</name>
    <name type="synonym">Odontella sinensis</name>
    <dbReference type="NCBI Taxonomy" id="1514140"/>
    <lineage>
        <taxon>Eukaryota</taxon>
        <taxon>Sar</taxon>
        <taxon>Stramenopiles</taxon>
        <taxon>Ochrophyta</taxon>
        <taxon>Bacillariophyta</taxon>
        <taxon>Mediophyceae</taxon>
        <taxon>Biddulphiophycidae</taxon>
        <taxon>Eupodiscales</taxon>
        <taxon>Parodontellaceae</taxon>
        <taxon>Trieres</taxon>
    </lineage>
</organism>
<sequence length="221" mass="25187">MASDQIRQMVNFILQEAHEKANEIRVKTEHDFNLEKQTLVHEAKLNIQEEFAKKEKDREIQERIQRSAEIGECRVKKMKVRDDLLQTLVSEAGSKCAMIARGPNYAHLLQKLIVQGLVKIEENEVTIFTREEDVSVVKQILPEAIEEYVSIMERESGIKLTPEVTVSEDSTKFLGESTHGGVTLKAYDGKIVCDNTMTARLNLVYEELLPSIRAILFPSDD</sequence>
<accession>A0A7S1YZ44</accession>
<protein>
    <recommendedName>
        <fullName evidence="5">V-type proton ATPase subunit E</fullName>
    </recommendedName>
</protein>
<dbReference type="InterPro" id="IPR038495">
    <property type="entry name" value="ATPase_E_C"/>
</dbReference>
<dbReference type="Pfam" id="PF01991">
    <property type="entry name" value="vATP-synt_E"/>
    <property type="match status" value="1"/>
</dbReference>
<proteinExistence type="inferred from homology"/>
<evidence type="ECO:0000256" key="3">
    <source>
        <dbReference type="ARBA" id="ARBA00023065"/>
    </source>
</evidence>
<evidence type="ECO:0000256" key="1">
    <source>
        <dbReference type="ARBA" id="ARBA00005901"/>
    </source>
</evidence>
<keyword evidence="2" id="KW-0813">Transport</keyword>
<dbReference type="GO" id="GO:0046961">
    <property type="term" value="F:proton-transporting ATPase activity, rotational mechanism"/>
    <property type="evidence" value="ECO:0007669"/>
    <property type="project" value="InterPro"/>
</dbReference>
<dbReference type="PANTHER" id="PTHR45715">
    <property type="entry name" value="ATPASE H+-TRANSPORTING V1 SUBUNIT E1A-RELATED"/>
    <property type="match status" value="1"/>
</dbReference>